<dbReference type="InterPro" id="IPR011009">
    <property type="entry name" value="Kinase-like_dom_sf"/>
</dbReference>
<keyword evidence="5" id="KW-1185">Reference proteome</keyword>
<dbReference type="GO" id="GO:0004674">
    <property type="term" value="F:protein serine/threonine kinase activity"/>
    <property type="evidence" value="ECO:0007669"/>
    <property type="project" value="TreeGrafter"/>
</dbReference>
<dbReference type="Pfam" id="PF00069">
    <property type="entry name" value="Pkinase"/>
    <property type="match status" value="1"/>
</dbReference>
<dbReference type="Proteomes" id="UP001152607">
    <property type="component" value="Unassembled WGS sequence"/>
</dbReference>
<dbReference type="EMBL" id="CAOQHR010000008">
    <property type="protein sequence ID" value="CAI6338060.1"/>
    <property type="molecule type" value="Genomic_DNA"/>
</dbReference>
<feature type="region of interest" description="Disordered" evidence="2">
    <location>
        <begin position="496"/>
        <end position="515"/>
    </location>
</feature>
<protein>
    <recommendedName>
        <fullName evidence="3">Protein kinase domain-containing protein</fullName>
    </recommendedName>
</protein>
<dbReference type="InterPro" id="IPR017441">
    <property type="entry name" value="Protein_kinase_ATP_BS"/>
</dbReference>
<evidence type="ECO:0000313" key="4">
    <source>
        <dbReference type="EMBL" id="CAI6338060.1"/>
    </source>
</evidence>
<dbReference type="SUPFAM" id="SSF56112">
    <property type="entry name" value="Protein kinase-like (PK-like)"/>
    <property type="match status" value="1"/>
</dbReference>
<keyword evidence="1" id="KW-0547">Nucleotide-binding</keyword>
<dbReference type="OrthoDB" id="248923at2759"/>
<evidence type="ECO:0000259" key="3">
    <source>
        <dbReference type="PROSITE" id="PS50011"/>
    </source>
</evidence>
<reference evidence="4" key="1">
    <citation type="submission" date="2023-01" db="EMBL/GenBank/DDBJ databases">
        <authorList>
            <person name="Van Ghelder C."/>
            <person name="Rancurel C."/>
        </authorList>
    </citation>
    <scope>NUCLEOTIDE SEQUENCE</scope>
    <source>
        <strain evidence="4">CNCM I-4278</strain>
    </source>
</reference>
<gene>
    <name evidence="4" type="ORF">PDIGIT_LOCUS11182</name>
</gene>
<comment type="caution">
    <text evidence="4">The sequence shown here is derived from an EMBL/GenBank/DDBJ whole genome shotgun (WGS) entry which is preliminary data.</text>
</comment>
<dbReference type="Gene3D" id="3.30.200.20">
    <property type="entry name" value="Phosphorylase Kinase, domain 1"/>
    <property type="match status" value="1"/>
</dbReference>
<evidence type="ECO:0000256" key="2">
    <source>
        <dbReference type="SAM" id="MobiDB-lite"/>
    </source>
</evidence>
<sequence length="526" mass="59723">MDPLLNNKADVIKYMNRNMVRNKFEGHLQRFLPASKLEVVTSLEVIRNLVVEDQELILNNQEKANLPDRISHFGRKLFAICVFQEIPLLFLKAMLDNGLTDRSLPLSEEQFDSLISNRKMVKDFTDDQKHFNTMFFKENCNESMDEETSDQLSMPIDYNGSKNLIGRGAFGAVYDVRIHPDHHNFTSNGRDNRFAMKIMEKTMDEREKNYHAAMIGISHSHLAKCLSSFTLGENYYMFYELASGDLEKFICTHPVASSEPGLTPSWLAQQLAGLAAALRVVHNPRDTTSRTSNTLGVPQSGKDKTGYIHDIKPDNILVFQYPGNLNWLRLSDFSCAKVNELNETVSGNRRSHKTDNRAGTPSYRAPEQRKGSTSRPYDLWSIGCVYLEILVWFTEHYEGLERFRDERTGKIHPQAITDDGFFYDTPSGDCLRPAVTSKISELSRKCTNELKAIADAIPLLLKIKPEERLNASQLAQRFKHLDTGSSSSTQVPFIAESLPVHSRPSPKLPVYDGESDDYVKITKPSK</sequence>
<dbReference type="SMART" id="SM00220">
    <property type="entry name" value="S_TKc"/>
    <property type="match status" value="1"/>
</dbReference>
<dbReference type="PANTHER" id="PTHR24359">
    <property type="entry name" value="SERINE/THREONINE-PROTEIN KINASE SBK1"/>
    <property type="match status" value="1"/>
</dbReference>
<dbReference type="GO" id="GO:0005524">
    <property type="term" value="F:ATP binding"/>
    <property type="evidence" value="ECO:0007669"/>
    <property type="project" value="UniProtKB-UniRule"/>
</dbReference>
<accession>A0A9W4XRJ6</accession>
<evidence type="ECO:0000313" key="5">
    <source>
        <dbReference type="Proteomes" id="UP001152607"/>
    </source>
</evidence>
<keyword evidence="1" id="KW-0067">ATP-binding</keyword>
<dbReference type="InterPro" id="IPR000719">
    <property type="entry name" value="Prot_kinase_dom"/>
</dbReference>
<feature type="binding site" evidence="1">
    <location>
        <position position="197"/>
    </location>
    <ligand>
        <name>ATP</name>
        <dbReference type="ChEBI" id="CHEBI:30616"/>
    </ligand>
</feature>
<organism evidence="4 5">
    <name type="scientific">Periconia digitata</name>
    <dbReference type="NCBI Taxonomy" id="1303443"/>
    <lineage>
        <taxon>Eukaryota</taxon>
        <taxon>Fungi</taxon>
        <taxon>Dikarya</taxon>
        <taxon>Ascomycota</taxon>
        <taxon>Pezizomycotina</taxon>
        <taxon>Dothideomycetes</taxon>
        <taxon>Pleosporomycetidae</taxon>
        <taxon>Pleosporales</taxon>
        <taxon>Massarineae</taxon>
        <taxon>Periconiaceae</taxon>
        <taxon>Periconia</taxon>
    </lineage>
</organism>
<proteinExistence type="predicted"/>
<name>A0A9W4XRJ6_9PLEO</name>
<evidence type="ECO:0000256" key="1">
    <source>
        <dbReference type="PROSITE-ProRule" id="PRU10141"/>
    </source>
</evidence>
<feature type="region of interest" description="Disordered" evidence="2">
    <location>
        <begin position="345"/>
        <end position="373"/>
    </location>
</feature>
<dbReference type="PROSITE" id="PS50011">
    <property type="entry name" value="PROTEIN_KINASE_DOM"/>
    <property type="match status" value="1"/>
</dbReference>
<dbReference type="PROSITE" id="PS00107">
    <property type="entry name" value="PROTEIN_KINASE_ATP"/>
    <property type="match status" value="1"/>
</dbReference>
<dbReference type="PANTHER" id="PTHR24359:SF1">
    <property type="entry name" value="INHIBITOR OF NUCLEAR FACTOR KAPPA-B KINASE EPSILON SUBUNIT HOMOLOG 1-RELATED"/>
    <property type="match status" value="1"/>
</dbReference>
<dbReference type="Gene3D" id="1.10.510.10">
    <property type="entry name" value="Transferase(Phosphotransferase) domain 1"/>
    <property type="match status" value="1"/>
</dbReference>
<feature type="domain" description="Protein kinase" evidence="3">
    <location>
        <begin position="159"/>
        <end position="494"/>
    </location>
</feature>
<dbReference type="AlphaFoldDB" id="A0A9W4XRJ6"/>